<feature type="region of interest" description="Disordered" evidence="1">
    <location>
        <begin position="119"/>
        <end position="172"/>
    </location>
</feature>
<feature type="non-terminal residue" evidence="2">
    <location>
        <position position="172"/>
    </location>
</feature>
<protein>
    <submittedName>
        <fullName evidence="2">Uncharacterized protein</fullName>
    </submittedName>
</protein>
<dbReference type="AlphaFoldDB" id="A0A8J4D5G8"/>
<accession>A0A8J4D5G8</accession>
<gene>
    <name evidence="2" type="ORF">Vretimale_1504</name>
</gene>
<evidence type="ECO:0000313" key="2">
    <source>
        <dbReference type="EMBL" id="GIL95484.1"/>
    </source>
</evidence>
<name>A0A8J4D5G8_9CHLO</name>
<evidence type="ECO:0000313" key="3">
    <source>
        <dbReference type="Proteomes" id="UP000722791"/>
    </source>
</evidence>
<feature type="non-terminal residue" evidence="2">
    <location>
        <position position="1"/>
    </location>
</feature>
<organism evidence="2 3">
    <name type="scientific">Volvox reticuliferus</name>
    <dbReference type="NCBI Taxonomy" id="1737510"/>
    <lineage>
        <taxon>Eukaryota</taxon>
        <taxon>Viridiplantae</taxon>
        <taxon>Chlorophyta</taxon>
        <taxon>core chlorophytes</taxon>
        <taxon>Chlorophyceae</taxon>
        <taxon>CS clade</taxon>
        <taxon>Chlamydomonadales</taxon>
        <taxon>Volvocaceae</taxon>
        <taxon>Volvox</taxon>
    </lineage>
</organism>
<reference evidence="2" key="1">
    <citation type="journal article" date="2021" name="Proc. Natl. Acad. Sci. U.S.A.">
        <title>Three genomes in the algal genus Volvox reveal the fate of a haploid sex-determining region after a transition to homothallism.</title>
        <authorList>
            <person name="Yamamoto K."/>
            <person name="Hamaji T."/>
            <person name="Kawai-Toyooka H."/>
            <person name="Matsuzaki R."/>
            <person name="Takahashi F."/>
            <person name="Nishimura Y."/>
            <person name="Kawachi M."/>
            <person name="Noguchi H."/>
            <person name="Minakuchi Y."/>
            <person name="Umen J.G."/>
            <person name="Toyoda A."/>
            <person name="Nozaki H."/>
        </authorList>
    </citation>
    <scope>NUCLEOTIDE SEQUENCE</scope>
    <source>
        <strain evidence="2">NIES-3785</strain>
    </source>
</reference>
<evidence type="ECO:0000256" key="1">
    <source>
        <dbReference type="SAM" id="MobiDB-lite"/>
    </source>
</evidence>
<dbReference type="EMBL" id="BNCQ01000002">
    <property type="protein sequence ID" value="GIL95484.1"/>
    <property type="molecule type" value="Genomic_DNA"/>
</dbReference>
<comment type="caution">
    <text evidence="2">The sequence shown here is derived from an EMBL/GenBank/DDBJ whole genome shotgun (WGS) entry which is preliminary data.</text>
</comment>
<dbReference type="Proteomes" id="UP000722791">
    <property type="component" value="Unassembled WGS sequence"/>
</dbReference>
<sequence length="172" mass="18681">ACLAVLRGEASLWPGQLVAAAQRQLESVAAAATTATAGRSPSELVSHSSALCLEWDWNGDVHSVASLDVPAPAAEQAGACHYLAQLLARVPPDNFAGQDLMQCDDGEVTDYQQQRYHHHYHLPRRRHAEGVGKEEDEYGATEQGKGGHKFEARVRQGRNWSGGERVDELSGR</sequence>
<proteinExistence type="predicted"/>